<dbReference type="SUPFAM" id="SSF54368">
    <property type="entry name" value="Glutamine synthetase, N-terminal domain"/>
    <property type="match status" value="1"/>
</dbReference>
<evidence type="ECO:0000256" key="7">
    <source>
        <dbReference type="PROSITE-ProRule" id="PRU01331"/>
    </source>
</evidence>
<evidence type="ECO:0000256" key="8">
    <source>
        <dbReference type="RuleBase" id="RU000384"/>
    </source>
</evidence>
<dbReference type="Proteomes" id="UP000280395">
    <property type="component" value="Unassembled WGS sequence"/>
</dbReference>
<dbReference type="GO" id="GO:0005524">
    <property type="term" value="F:ATP binding"/>
    <property type="evidence" value="ECO:0007669"/>
    <property type="project" value="UniProtKB-KW"/>
</dbReference>
<dbReference type="AlphaFoldDB" id="A0A3M5VSL9"/>
<evidence type="ECO:0000256" key="5">
    <source>
        <dbReference type="ARBA" id="ARBA00022840"/>
    </source>
</evidence>
<evidence type="ECO:0000313" key="10">
    <source>
        <dbReference type="EMBL" id="RMU61292.1"/>
    </source>
</evidence>
<gene>
    <name evidence="10" type="ORF">ALP29_05071</name>
</gene>
<accession>A0A3M5VSL9</accession>
<dbReference type="InterPro" id="IPR014746">
    <property type="entry name" value="Gln_synth/guanido_kin_cat_dom"/>
</dbReference>
<evidence type="ECO:0000256" key="4">
    <source>
        <dbReference type="ARBA" id="ARBA00022741"/>
    </source>
</evidence>
<dbReference type="Pfam" id="PF00120">
    <property type="entry name" value="Gln-synt_C"/>
    <property type="match status" value="1"/>
</dbReference>
<dbReference type="GO" id="GO:0006542">
    <property type="term" value="P:glutamine biosynthetic process"/>
    <property type="evidence" value="ECO:0007669"/>
    <property type="project" value="InterPro"/>
</dbReference>
<comment type="caution">
    <text evidence="10">The sequence shown here is derived from an EMBL/GenBank/DDBJ whole genome shotgun (WGS) entry which is preliminary data.</text>
</comment>
<reference evidence="10 11" key="1">
    <citation type="submission" date="2018-08" db="EMBL/GenBank/DDBJ databases">
        <title>Recombination of ecologically and evolutionarily significant loci maintains genetic cohesion in the Pseudomonas syringae species complex.</title>
        <authorList>
            <person name="Dillon M."/>
            <person name="Thakur S."/>
            <person name="Almeida R.N.D."/>
            <person name="Weir B.S."/>
            <person name="Guttman D.S."/>
        </authorList>
    </citation>
    <scope>NUCLEOTIDE SEQUENCE [LARGE SCALE GENOMIC DNA]</scope>
    <source>
        <strain evidence="10 11">ICMP 14479</strain>
    </source>
</reference>
<dbReference type="InterPro" id="IPR036651">
    <property type="entry name" value="Gln_synt_N_sf"/>
</dbReference>
<dbReference type="SMART" id="SM01230">
    <property type="entry name" value="Gln-synt_C"/>
    <property type="match status" value="1"/>
</dbReference>
<evidence type="ECO:0000256" key="3">
    <source>
        <dbReference type="ARBA" id="ARBA00022598"/>
    </source>
</evidence>
<evidence type="ECO:0000256" key="2">
    <source>
        <dbReference type="ARBA" id="ARBA00009897"/>
    </source>
</evidence>
<evidence type="ECO:0000256" key="1">
    <source>
        <dbReference type="ARBA" id="ARBA00001946"/>
    </source>
</evidence>
<sequence length="492" mass="55480">MQPAGKWQVSSYPELKNDADAASTNAWPLMDARKPSPEAFMSNNLDQLTDWLKDHKITEVECMIGDLTGITRGKISPTNKFIAEKGMRLPESVLLQTVTGDYVEDDIYYELLDPADIDMICRPDQNAVFLVPWAIEPTAQVIHDTYDKQGNPIELSPRNVLKKVLKLYSDRGWQPIVAPEMEFYLTKRCEDPDFPLQPPIGRSGRPETGRQSFSIEAANEFDPLFEDVYDWCELQELDLDTLIHEDGTAQMEINFRHGDALSLADQILVFKRTMREAALKHDVAATFMAKPMTGEPGSAMHLHQSIIDIATGKNVFSNEDGTMSQLFLNHIGGLQKFIPELLPLFAPNVNSFRRFLPDTSAPVNVEWGEENRTVGLRVPDAGPQNRRVENRLPGADANPYLAIAASLLCGYIGMVEGHNPSAPVVGRGYERRNLRLPLTIEDALERMENSKTIEKYLGQKFITGYVAVKRAEHENFKRVISSWEREFLLFAV</sequence>
<comment type="similarity">
    <text evidence="2 7 8">Belongs to the glutamine synthetase family.</text>
</comment>
<dbReference type="Gene3D" id="3.30.590.10">
    <property type="entry name" value="Glutamine synthetase/guanido kinase, catalytic domain"/>
    <property type="match status" value="1"/>
</dbReference>
<dbReference type="PROSITE" id="PS51987">
    <property type="entry name" value="GS_CATALYTIC"/>
    <property type="match status" value="1"/>
</dbReference>
<keyword evidence="6" id="KW-0460">Magnesium</keyword>
<protein>
    <recommendedName>
        <fullName evidence="9">GS catalytic domain-containing protein</fullName>
    </recommendedName>
</protein>
<keyword evidence="3" id="KW-0436">Ligase</keyword>
<proteinExistence type="inferred from homology"/>
<keyword evidence="4" id="KW-0547">Nucleotide-binding</keyword>
<dbReference type="InterPro" id="IPR008146">
    <property type="entry name" value="Gln_synth_cat_dom"/>
</dbReference>
<dbReference type="EMBL" id="RBUA01000409">
    <property type="protein sequence ID" value="RMU61292.1"/>
    <property type="molecule type" value="Genomic_DNA"/>
</dbReference>
<dbReference type="Gene3D" id="3.10.20.70">
    <property type="entry name" value="Glutamine synthetase, N-terminal domain"/>
    <property type="match status" value="1"/>
</dbReference>
<keyword evidence="5" id="KW-0067">ATP-binding</keyword>
<dbReference type="PROSITE" id="PS00181">
    <property type="entry name" value="GLNA_ATP"/>
    <property type="match status" value="1"/>
</dbReference>
<dbReference type="FunFam" id="3.30.590.10:FF:000005">
    <property type="entry name" value="Probable glutamine synthetase"/>
    <property type="match status" value="1"/>
</dbReference>
<dbReference type="PANTHER" id="PTHR43785:SF3">
    <property type="entry name" value="GS CATALYTIC DOMAIN-CONTAINING PROTEIN"/>
    <property type="match status" value="1"/>
</dbReference>
<dbReference type="GO" id="GO:0006598">
    <property type="term" value="P:polyamine catabolic process"/>
    <property type="evidence" value="ECO:0007669"/>
    <property type="project" value="TreeGrafter"/>
</dbReference>
<dbReference type="PANTHER" id="PTHR43785">
    <property type="entry name" value="GAMMA-GLUTAMYLPUTRESCINE SYNTHETASE"/>
    <property type="match status" value="1"/>
</dbReference>
<dbReference type="InterPro" id="IPR027303">
    <property type="entry name" value="Gln_synth_gly_rich_site"/>
</dbReference>
<dbReference type="SUPFAM" id="SSF55931">
    <property type="entry name" value="Glutamine synthetase/guanido kinase"/>
    <property type="match status" value="1"/>
</dbReference>
<evidence type="ECO:0000256" key="6">
    <source>
        <dbReference type="ARBA" id="ARBA00022842"/>
    </source>
</evidence>
<feature type="domain" description="GS catalytic" evidence="9">
    <location>
        <begin position="157"/>
        <end position="492"/>
    </location>
</feature>
<dbReference type="GO" id="GO:0004356">
    <property type="term" value="F:glutamine synthetase activity"/>
    <property type="evidence" value="ECO:0007669"/>
    <property type="project" value="InterPro"/>
</dbReference>
<comment type="cofactor">
    <cofactor evidence="1">
        <name>Mg(2+)</name>
        <dbReference type="ChEBI" id="CHEBI:18420"/>
    </cofactor>
</comment>
<evidence type="ECO:0000313" key="11">
    <source>
        <dbReference type="Proteomes" id="UP000280395"/>
    </source>
</evidence>
<organism evidence="10 11">
    <name type="scientific">Pseudomonas syringae pv. avii</name>
    <dbReference type="NCBI Taxonomy" id="663959"/>
    <lineage>
        <taxon>Bacteria</taxon>
        <taxon>Pseudomonadati</taxon>
        <taxon>Pseudomonadota</taxon>
        <taxon>Gammaproteobacteria</taxon>
        <taxon>Pseudomonadales</taxon>
        <taxon>Pseudomonadaceae</taxon>
        <taxon>Pseudomonas</taxon>
        <taxon>Pseudomonas syringae</taxon>
    </lineage>
</organism>
<evidence type="ECO:0000259" key="9">
    <source>
        <dbReference type="PROSITE" id="PS51987"/>
    </source>
</evidence>
<dbReference type="FunFam" id="3.10.20.70:FF:000011">
    <property type="entry name" value="Glutamine synthetase"/>
    <property type="match status" value="1"/>
</dbReference>
<name>A0A3M5VSL9_PSESX</name>